<dbReference type="Proteomes" id="UP000293520">
    <property type="component" value="Unassembled WGS sequence"/>
</dbReference>
<proteinExistence type="inferred from homology"/>
<dbReference type="Gene3D" id="3.90.1070.10">
    <property type="match status" value="1"/>
</dbReference>
<dbReference type="Gene3D" id="3.40.50.2000">
    <property type="entry name" value="Glycogen Phosphorylase B"/>
    <property type="match status" value="2"/>
</dbReference>
<dbReference type="RefSeq" id="WP_130991503.1">
    <property type="nucleotide sequence ID" value="NZ_SISK01000008.1"/>
</dbReference>
<gene>
    <name evidence="9" type="ORF">EYE42_11645</name>
</gene>
<feature type="domain" description="Glycosyl transferase family 1" evidence="6">
    <location>
        <begin position="230"/>
        <end position="394"/>
    </location>
</feature>
<dbReference type="InterPro" id="IPR001296">
    <property type="entry name" value="Glyco_trans_1"/>
</dbReference>
<accession>A0A4Q9G1J5</accession>
<evidence type="ECO:0000313" key="10">
    <source>
        <dbReference type="Proteomes" id="UP000293520"/>
    </source>
</evidence>
<name>A0A4Q9G1J5_9RHOB</name>
<evidence type="ECO:0000256" key="3">
    <source>
        <dbReference type="ARBA" id="ARBA00022676"/>
    </source>
</evidence>
<comment type="caution">
    <text evidence="9">The sequence shown here is derived from an EMBL/GenBank/DDBJ whole genome shotgun (WGS) entry which is preliminary data.</text>
</comment>
<dbReference type="Pfam" id="PF05116">
    <property type="entry name" value="S6PP"/>
    <property type="match status" value="1"/>
</dbReference>
<comment type="similarity">
    <text evidence="1">Belongs to the glycosyltransferase 1 family.</text>
</comment>
<dbReference type="SFLD" id="SFLDG01141">
    <property type="entry name" value="C2.B.1:_Sucrose_Phosphatase_Li"/>
    <property type="match status" value="1"/>
</dbReference>
<dbReference type="SFLD" id="SFLDS00003">
    <property type="entry name" value="Haloacid_Dehalogenase"/>
    <property type="match status" value="1"/>
</dbReference>
<comment type="catalytic activity">
    <reaction evidence="5">
        <text>beta-D-fructose 6-phosphate + UDP-alpha-D-glucose = sucrose 6(F)-phosphate + UDP + H(+)</text>
        <dbReference type="Rhea" id="RHEA:22172"/>
        <dbReference type="ChEBI" id="CHEBI:15378"/>
        <dbReference type="ChEBI" id="CHEBI:57634"/>
        <dbReference type="ChEBI" id="CHEBI:57723"/>
        <dbReference type="ChEBI" id="CHEBI:58223"/>
        <dbReference type="ChEBI" id="CHEBI:58885"/>
        <dbReference type="EC" id="2.4.1.14"/>
    </reaction>
</comment>
<protein>
    <recommendedName>
        <fullName evidence="2">sucrose-phosphate synthase</fullName>
        <ecNumber evidence="2">2.4.1.14</ecNumber>
    </recommendedName>
</protein>
<dbReference type="OrthoDB" id="7847955at2"/>
<dbReference type="InterPro" id="IPR028098">
    <property type="entry name" value="Glyco_trans_4-like_N"/>
</dbReference>
<dbReference type="Gene3D" id="3.40.50.1000">
    <property type="entry name" value="HAD superfamily/HAD-like"/>
    <property type="match status" value="1"/>
</dbReference>
<dbReference type="InterPro" id="IPR023214">
    <property type="entry name" value="HAD_sf"/>
</dbReference>
<dbReference type="InterPro" id="IPR006380">
    <property type="entry name" value="SPP-like_dom"/>
</dbReference>
<sequence>MYVMHIALGGCIAQPPIRYGLTQDTGGHIAYVLGAATAQACLSGMSRVDILTRLFNDPALGPDHAVPVQQIGPKLRILRLKGPSPAYLTKEALEAELPALSDAFLDLLSLLPRKPDILHCHFADAAELGLAARARFGIPVLYTPHSLAVDKLDCMSAPGCDARLDRERRAIAGADAIIASSRDEAERQIPAYDPDSSGRVWRINPGIALPPSAGHARAAGMLRDGLDRPELPFLLAIARPVGKKNLSGLMRAYLSSPALRDAANLVILAGQDGAEPEQRALRGELARMAGAAPGKVLLPPRHDAALVPQFYRLAAAQGGVFVNPALHEPFGLTLIEAARFGLPVVATQNGGPVDILATIGHGLAIDPRSPAAIAKACLHLVRNRGEWDRLSRNALDRHTRYDWGTWAERVCTIARRLTRKSAPLRPMPLPRSVLAFDIDGTLTGCPRSVPAFARWASEAPRRRQHVVIATGRSLPEARRILADWSLPEPAVIIASVGSEIWRANRRGSLAPCRDYAAWIGQDWQPDAIRGLLARLPVAWQPRHDQRRWKISLTGTEAEASQIRQALDDAGLPARVIPSHGRFIDILPRRAGKAGALAFEAGRLGLTLADCVAAGDSGNDACMLAAAGRAIIVGNAWAELRLCDRPGLYRAARAHAAGVIEGLAHFGLADADPAQAVPAE</sequence>
<keyword evidence="4 9" id="KW-0808">Transferase</keyword>
<evidence type="ECO:0000256" key="4">
    <source>
        <dbReference type="ARBA" id="ARBA00022679"/>
    </source>
</evidence>
<evidence type="ECO:0000256" key="2">
    <source>
        <dbReference type="ARBA" id="ARBA00012536"/>
    </source>
</evidence>
<keyword evidence="10" id="KW-1185">Reference proteome</keyword>
<dbReference type="EMBL" id="SISK01000008">
    <property type="protein sequence ID" value="TBN39080.1"/>
    <property type="molecule type" value="Genomic_DNA"/>
</dbReference>
<evidence type="ECO:0000313" key="9">
    <source>
        <dbReference type="EMBL" id="TBN39080.1"/>
    </source>
</evidence>
<dbReference type="AlphaFoldDB" id="A0A4Q9G1J5"/>
<dbReference type="SUPFAM" id="SSF53756">
    <property type="entry name" value="UDP-Glycosyltransferase/glycogen phosphorylase"/>
    <property type="match status" value="1"/>
</dbReference>
<dbReference type="InterPro" id="IPR036412">
    <property type="entry name" value="HAD-like_sf"/>
</dbReference>
<feature type="domain" description="Glycosyltransferase subfamily 4-like N-terminal" evidence="8">
    <location>
        <begin position="26"/>
        <end position="187"/>
    </location>
</feature>
<evidence type="ECO:0000259" key="8">
    <source>
        <dbReference type="Pfam" id="PF13579"/>
    </source>
</evidence>
<dbReference type="Pfam" id="PF00534">
    <property type="entry name" value="Glycos_transf_1"/>
    <property type="match status" value="1"/>
</dbReference>
<dbReference type="PANTHER" id="PTHR46039">
    <property type="entry name" value="SUCROSE-PHOSPHATE SYNTHASE 3-RELATED"/>
    <property type="match status" value="1"/>
</dbReference>
<dbReference type="Pfam" id="PF13579">
    <property type="entry name" value="Glyco_trans_4_4"/>
    <property type="match status" value="1"/>
</dbReference>
<organism evidence="9 10">
    <name type="scientific">Paracoccus subflavus</name>
    <dbReference type="NCBI Taxonomy" id="2528244"/>
    <lineage>
        <taxon>Bacteria</taxon>
        <taxon>Pseudomonadati</taxon>
        <taxon>Pseudomonadota</taxon>
        <taxon>Alphaproteobacteria</taxon>
        <taxon>Rhodobacterales</taxon>
        <taxon>Paracoccaceae</taxon>
        <taxon>Paracoccus</taxon>
    </lineage>
</organism>
<evidence type="ECO:0000256" key="1">
    <source>
        <dbReference type="ARBA" id="ARBA00006530"/>
    </source>
</evidence>
<evidence type="ECO:0000256" key="5">
    <source>
        <dbReference type="ARBA" id="ARBA00047471"/>
    </source>
</evidence>
<dbReference type="SUPFAM" id="SSF56784">
    <property type="entry name" value="HAD-like"/>
    <property type="match status" value="1"/>
</dbReference>
<keyword evidence="3" id="KW-0328">Glycosyltransferase</keyword>
<dbReference type="EC" id="2.4.1.14" evidence="2"/>
<dbReference type="SFLD" id="SFLDG01140">
    <property type="entry name" value="C2.B:_Phosphomannomutase_and_P"/>
    <property type="match status" value="1"/>
</dbReference>
<dbReference type="PANTHER" id="PTHR46039:SF5">
    <property type="entry name" value="SUCROSE-PHOSPHATE SYNTHASE 3-RELATED"/>
    <property type="match status" value="1"/>
</dbReference>
<dbReference type="InterPro" id="IPR044161">
    <property type="entry name" value="SPS"/>
</dbReference>
<reference evidence="9 10" key="1">
    <citation type="submission" date="2019-02" db="EMBL/GenBank/DDBJ databases">
        <title>Paracoccus subflavus sp. nov., isolated from marine sediment of the Pacific Ocean.</title>
        <authorList>
            <person name="Zhang G."/>
        </authorList>
    </citation>
    <scope>NUCLEOTIDE SEQUENCE [LARGE SCALE GENOMIC DNA]</scope>
    <source>
        <strain evidence="9 10">GY0581</strain>
    </source>
</reference>
<dbReference type="GO" id="GO:0046524">
    <property type="term" value="F:sucrose-phosphate synthase activity"/>
    <property type="evidence" value="ECO:0007669"/>
    <property type="project" value="UniProtKB-EC"/>
</dbReference>
<feature type="domain" description="Sucrose phosphatase-like" evidence="7">
    <location>
        <begin position="431"/>
        <end position="666"/>
    </location>
</feature>
<evidence type="ECO:0000259" key="7">
    <source>
        <dbReference type="Pfam" id="PF05116"/>
    </source>
</evidence>
<evidence type="ECO:0000259" key="6">
    <source>
        <dbReference type="Pfam" id="PF00534"/>
    </source>
</evidence>